<dbReference type="AlphaFoldDB" id="A0A1E7EMT1"/>
<name>A0A1E7EMT1_9STRA</name>
<organism evidence="1 2">
    <name type="scientific">Fragilariopsis cylindrus CCMP1102</name>
    <dbReference type="NCBI Taxonomy" id="635003"/>
    <lineage>
        <taxon>Eukaryota</taxon>
        <taxon>Sar</taxon>
        <taxon>Stramenopiles</taxon>
        <taxon>Ochrophyta</taxon>
        <taxon>Bacillariophyta</taxon>
        <taxon>Bacillariophyceae</taxon>
        <taxon>Bacillariophycidae</taxon>
        <taxon>Bacillariales</taxon>
        <taxon>Bacillariaceae</taxon>
        <taxon>Fragilariopsis</taxon>
    </lineage>
</organism>
<keyword evidence="2" id="KW-1185">Reference proteome</keyword>
<dbReference type="OrthoDB" id="40166at2759"/>
<dbReference type="KEGG" id="fcy:FRACYDRAFT_251542"/>
<gene>
    <name evidence="1" type="ORF">FRACYDRAFT_251542</name>
</gene>
<accession>A0A1E7EMT1</accession>
<reference evidence="1 2" key="1">
    <citation type="submission" date="2016-09" db="EMBL/GenBank/DDBJ databases">
        <title>Extensive genetic diversity and differential bi-allelic expression allows diatom success in the polar Southern Ocean.</title>
        <authorList>
            <consortium name="DOE Joint Genome Institute"/>
            <person name="Mock T."/>
            <person name="Otillar R.P."/>
            <person name="Strauss J."/>
            <person name="Dupont C."/>
            <person name="Frickenhaus S."/>
            <person name="Maumus F."/>
            <person name="Mcmullan M."/>
            <person name="Sanges R."/>
            <person name="Schmutz J."/>
            <person name="Toseland A."/>
            <person name="Valas R."/>
            <person name="Veluchamy A."/>
            <person name="Ward B.J."/>
            <person name="Allen A."/>
            <person name="Barry K."/>
            <person name="Falciatore A."/>
            <person name="Ferrante M."/>
            <person name="Fortunato A.E."/>
            <person name="Gloeckner G."/>
            <person name="Gruber A."/>
            <person name="Hipkin R."/>
            <person name="Janech M."/>
            <person name="Kroth P."/>
            <person name="Leese F."/>
            <person name="Lindquist E."/>
            <person name="Lyon B.R."/>
            <person name="Martin J."/>
            <person name="Mayer C."/>
            <person name="Parker M."/>
            <person name="Quesneville H."/>
            <person name="Raymond J."/>
            <person name="Uhlig C."/>
            <person name="Valentin K.U."/>
            <person name="Worden A.Z."/>
            <person name="Armbrust E.V."/>
            <person name="Bowler C."/>
            <person name="Green B."/>
            <person name="Moulton V."/>
            <person name="Van Oosterhout C."/>
            <person name="Grigoriev I."/>
        </authorList>
    </citation>
    <scope>NUCLEOTIDE SEQUENCE [LARGE SCALE GENOMIC DNA]</scope>
    <source>
        <strain evidence="1 2">CCMP1102</strain>
    </source>
</reference>
<protein>
    <submittedName>
        <fullName evidence="1">Uncharacterized protein</fullName>
    </submittedName>
</protein>
<proteinExistence type="predicted"/>
<evidence type="ECO:0000313" key="1">
    <source>
        <dbReference type="EMBL" id="OEU07205.1"/>
    </source>
</evidence>
<sequence length="141" mass="16312">MKICPDMPHAIRQIGQFMNIINNDNVNENGIDNDNDDNDSLIAIIGSMTTKEYMSNYMSKFDEPYERACQLNRSADLSQLAPGNKIATKVQQKHHHPQTFNEEAQQFLINKWKESLTPLGYNNYNDDFCTTIRNRNKHLFG</sequence>
<dbReference type="Proteomes" id="UP000095751">
    <property type="component" value="Unassembled WGS sequence"/>
</dbReference>
<dbReference type="InParanoid" id="A0A1E7EMT1"/>
<dbReference type="EMBL" id="KV784388">
    <property type="protein sequence ID" value="OEU07205.1"/>
    <property type="molecule type" value="Genomic_DNA"/>
</dbReference>
<evidence type="ECO:0000313" key="2">
    <source>
        <dbReference type="Proteomes" id="UP000095751"/>
    </source>
</evidence>